<evidence type="ECO:0000259" key="8">
    <source>
        <dbReference type="Pfam" id="PF13861"/>
    </source>
</evidence>
<reference evidence="9" key="1">
    <citation type="submission" date="2023-08" db="EMBL/GenBank/DDBJ databases">
        <title>Functional and genomic diversity of the sorghum phyllosphere microbiome.</title>
        <authorList>
            <person name="Shade A."/>
        </authorList>
    </citation>
    <scope>NUCLEOTIDE SEQUENCE</scope>
    <source>
        <strain evidence="9">SORGH_AS_0201</strain>
    </source>
</reference>
<keyword evidence="9" id="KW-0966">Cell projection</keyword>
<evidence type="ECO:0000256" key="1">
    <source>
        <dbReference type="ARBA" id="ARBA00010577"/>
    </source>
</evidence>
<dbReference type="InterPro" id="IPR005648">
    <property type="entry name" value="FlgD"/>
</dbReference>
<comment type="similarity">
    <text evidence="1 5">Belongs to the FlgD family.</text>
</comment>
<dbReference type="Pfam" id="PF03963">
    <property type="entry name" value="FlgD"/>
    <property type="match status" value="1"/>
</dbReference>
<feature type="domain" description="FlgD/Vpr Ig-like" evidence="7">
    <location>
        <begin position="129"/>
        <end position="200"/>
    </location>
</feature>
<dbReference type="Pfam" id="PF13861">
    <property type="entry name" value="FLgD_tudor"/>
    <property type="match status" value="1"/>
</dbReference>
<comment type="caution">
    <text evidence="9">The sequence shown here is derived from an EMBL/GenBank/DDBJ whole genome shotgun (WGS) entry which is preliminary data.</text>
</comment>
<protein>
    <recommendedName>
        <fullName evidence="2 5">Basal-body rod modification protein FlgD</fullName>
    </recommendedName>
</protein>
<dbReference type="InterPro" id="IPR025963">
    <property type="entry name" value="FLgD_Tudor"/>
</dbReference>
<keyword evidence="9" id="KW-0969">Cilium</keyword>
<evidence type="ECO:0000313" key="10">
    <source>
        <dbReference type="Proteomes" id="UP001268036"/>
    </source>
</evidence>
<dbReference type="InterPro" id="IPR025965">
    <property type="entry name" value="FlgD/Vpr_Ig-like"/>
</dbReference>
<dbReference type="AlphaFoldDB" id="A0AAJ2BMS5"/>
<feature type="compositionally biased region" description="Basic and acidic residues" evidence="6">
    <location>
        <begin position="25"/>
        <end position="35"/>
    </location>
</feature>
<proteinExistence type="inferred from homology"/>
<sequence>MSPSLISANSGFDTTSKFMSSLSRNKGETSSKITDETANGADSKAKRRDELGKNQFLKLLVTQMNNQSPLQPQANGEFIAQLAQFSTVEGIENLNKNVKALLDGGKASQALQGAALVGKNIIVSTDKTQVNTAEGTKGAVTIPNASANVWVNVYDPAGKLVNRLDLGQQPAGVSSFKWNGNDSSGKKLSSGMYRFEAQTTLKGVNTALKTDLSAKVESVTLGRNGSEMMVKVAGVGSIPLSKIQAIGQ</sequence>
<dbReference type="Proteomes" id="UP001268036">
    <property type="component" value="Unassembled WGS sequence"/>
</dbReference>
<evidence type="ECO:0000256" key="2">
    <source>
        <dbReference type="ARBA" id="ARBA00016013"/>
    </source>
</evidence>
<evidence type="ECO:0000313" key="9">
    <source>
        <dbReference type="EMBL" id="MDR6236898.1"/>
    </source>
</evidence>
<dbReference type="Pfam" id="PF13860">
    <property type="entry name" value="FlgD_ig"/>
    <property type="match status" value="1"/>
</dbReference>
<organism evidence="9 10">
    <name type="scientific">Pseudomonas oryzihabitans</name>
    <dbReference type="NCBI Taxonomy" id="47885"/>
    <lineage>
        <taxon>Bacteria</taxon>
        <taxon>Pseudomonadati</taxon>
        <taxon>Pseudomonadota</taxon>
        <taxon>Gammaproteobacteria</taxon>
        <taxon>Pseudomonadales</taxon>
        <taxon>Pseudomonadaceae</taxon>
        <taxon>Pseudomonas</taxon>
    </lineage>
</organism>
<gene>
    <name evidence="9" type="ORF">QE440_004639</name>
</gene>
<feature type="domain" description="FlgD Tudor-like" evidence="8">
    <location>
        <begin position="108"/>
        <end position="244"/>
    </location>
</feature>
<keyword evidence="9" id="KW-0282">Flagellum</keyword>
<dbReference type="EMBL" id="JAVJAF010000001">
    <property type="protein sequence ID" value="MDR6236898.1"/>
    <property type="molecule type" value="Genomic_DNA"/>
</dbReference>
<name>A0AAJ2BMS5_9PSED</name>
<comment type="function">
    <text evidence="4 5">Required for flagellar hook formation. May act as a scaffolding protein.</text>
</comment>
<evidence type="ECO:0000259" key="7">
    <source>
        <dbReference type="Pfam" id="PF13860"/>
    </source>
</evidence>
<keyword evidence="3 5" id="KW-1005">Bacterial flagellum biogenesis</keyword>
<feature type="region of interest" description="Disordered" evidence="6">
    <location>
        <begin position="19"/>
        <end position="48"/>
    </location>
</feature>
<dbReference type="Gene3D" id="2.30.30.910">
    <property type="match status" value="1"/>
</dbReference>
<evidence type="ECO:0000256" key="4">
    <source>
        <dbReference type="ARBA" id="ARBA00024746"/>
    </source>
</evidence>
<evidence type="ECO:0000256" key="3">
    <source>
        <dbReference type="ARBA" id="ARBA00022795"/>
    </source>
</evidence>
<accession>A0AAJ2BMS5</accession>
<dbReference type="GO" id="GO:0044781">
    <property type="term" value="P:bacterial-type flagellum organization"/>
    <property type="evidence" value="ECO:0007669"/>
    <property type="project" value="UniProtKB-UniRule"/>
</dbReference>
<evidence type="ECO:0000256" key="6">
    <source>
        <dbReference type="SAM" id="MobiDB-lite"/>
    </source>
</evidence>
<evidence type="ECO:0000256" key="5">
    <source>
        <dbReference type="RuleBase" id="RU362076"/>
    </source>
</evidence>
<dbReference type="Gene3D" id="2.60.40.4070">
    <property type="match status" value="1"/>
</dbReference>